<keyword evidence="3" id="KW-1185">Reference proteome</keyword>
<reference evidence="3" key="1">
    <citation type="submission" date="2013-09" db="EMBL/GenBank/DDBJ databases">
        <title>Corchorus olitorius genome sequencing.</title>
        <authorList>
            <person name="Alam M."/>
            <person name="Haque M.S."/>
            <person name="Islam M.S."/>
            <person name="Emdad E.M."/>
            <person name="Islam M.M."/>
            <person name="Ahmed B."/>
            <person name="Halim A."/>
            <person name="Hossen Q.M.M."/>
            <person name="Hossain M.Z."/>
            <person name="Ahmed R."/>
            <person name="Khan M.M."/>
            <person name="Islam R."/>
            <person name="Rashid M.M."/>
            <person name="Khan S.A."/>
            <person name="Rahman M.S."/>
            <person name="Alam M."/>
            <person name="Yahiya A.S."/>
            <person name="Khan M.S."/>
            <person name="Azam M.S."/>
            <person name="Haque T."/>
            <person name="Lashkar M.Z.H."/>
            <person name="Akhand A.I."/>
            <person name="Morshed G."/>
            <person name="Roy S."/>
            <person name="Uddin K.S."/>
            <person name="Rabeya T."/>
            <person name="Hossain A.S."/>
            <person name="Chowdhury A."/>
            <person name="Snigdha A.R."/>
            <person name="Mortoza M.S."/>
            <person name="Matin S.A."/>
            <person name="Hoque S.M.E."/>
            <person name="Islam M.K."/>
            <person name="Roy D.K."/>
            <person name="Haider R."/>
            <person name="Moosa M.M."/>
            <person name="Elias S.M."/>
            <person name="Hasan A.M."/>
            <person name="Jahan S."/>
            <person name="Shafiuddin M."/>
            <person name="Mahmood N."/>
            <person name="Shommy N.S."/>
        </authorList>
    </citation>
    <scope>NUCLEOTIDE SEQUENCE [LARGE SCALE GENOMIC DNA]</scope>
    <source>
        <strain evidence="3">cv. O-4</strain>
    </source>
</reference>
<name>A0A1R3K2H3_9ROSI</name>
<proteinExistence type="predicted"/>
<gene>
    <name evidence="2" type="ORF">COLO4_11995</name>
</gene>
<protein>
    <submittedName>
        <fullName evidence="2">Uncharacterized protein</fullName>
    </submittedName>
</protein>
<accession>A0A1R3K2H3</accession>
<dbReference type="AlphaFoldDB" id="A0A1R3K2H3"/>
<sequence length="38" mass="4099">MTHAHRPHSPISSHAGKEESNDLVSSRLRSGGELVGDF</sequence>
<evidence type="ECO:0000313" key="3">
    <source>
        <dbReference type="Proteomes" id="UP000187203"/>
    </source>
</evidence>
<comment type="caution">
    <text evidence="2">The sequence shown here is derived from an EMBL/GenBank/DDBJ whole genome shotgun (WGS) entry which is preliminary data.</text>
</comment>
<evidence type="ECO:0000313" key="2">
    <source>
        <dbReference type="EMBL" id="OMP01282.1"/>
    </source>
</evidence>
<organism evidence="2 3">
    <name type="scientific">Corchorus olitorius</name>
    <dbReference type="NCBI Taxonomy" id="93759"/>
    <lineage>
        <taxon>Eukaryota</taxon>
        <taxon>Viridiplantae</taxon>
        <taxon>Streptophyta</taxon>
        <taxon>Embryophyta</taxon>
        <taxon>Tracheophyta</taxon>
        <taxon>Spermatophyta</taxon>
        <taxon>Magnoliopsida</taxon>
        <taxon>eudicotyledons</taxon>
        <taxon>Gunneridae</taxon>
        <taxon>Pentapetalae</taxon>
        <taxon>rosids</taxon>
        <taxon>malvids</taxon>
        <taxon>Malvales</taxon>
        <taxon>Malvaceae</taxon>
        <taxon>Grewioideae</taxon>
        <taxon>Apeibeae</taxon>
        <taxon>Corchorus</taxon>
    </lineage>
</organism>
<dbReference type="Proteomes" id="UP000187203">
    <property type="component" value="Unassembled WGS sequence"/>
</dbReference>
<dbReference type="EMBL" id="AWUE01014793">
    <property type="protein sequence ID" value="OMP01282.1"/>
    <property type="molecule type" value="Genomic_DNA"/>
</dbReference>
<feature type="region of interest" description="Disordered" evidence="1">
    <location>
        <begin position="1"/>
        <end position="38"/>
    </location>
</feature>
<evidence type="ECO:0000256" key="1">
    <source>
        <dbReference type="SAM" id="MobiDB-lite"/>
    </source>
</evidence>